<accession>A0A2Z2HK83</accession>
<dbReference type="InterPro" id="IPR004360">
    <property type="entry name" value="Glyas_Fos-R_dOase_dom"/>
</dbReference>
<dbReference type="PROSITE" id="PS51819">
    <property type="entry name" value="VOC"/>
    <property type="match status" value="1"/>
</dbReference>
<dbReference type="AlphaFoldDB" id="A0A2Z2HK83"/>
<reference evidence="2 3" key="1">
    <citation type="journal article" date="2017" name="Environ. Microbiol.">
        <title>Genome and epigenome of a novel marine Thaumarchaeota strain suggest viral infection, phosphorothioation DNA modification and multiple restriction systems.</title>
        <authorList>
            <person name="Ahlgren N.A."/>
            <person name="Chen Y."/>
            <person name="Needham D.M."/>
            <person name="Parada A.E."/>
            <person name="Sachdeva R."/>
            <person name="Trinh V."/>
            <person name="Chen T."/>
            <person name="Fuhrman J.A."/>
        </authorList>
    </citation>
    <scope>NUCLEOTIDE SEQUENCE [LARGE SCALE GENOMIC DNA]</scope>
    <source>
        <strain evidence="2 3">SPOT01</strain>
    </source>
</reference>
<dbReference type="OrthoDB" id="358887at2157"/>
<protein>
    <submittedName>
        <fullName evidence="2">Glyoxalase-like domain protein</fullName>
    </submittedName>
</protein>
<keyword evidence="3" id="KW-1185">Reference proteome</keyword>
<proteinExistence type="predicted"/>
<dbReference type="SUPFAM" id="SSF54593">
    <property type="entry name" value="Glyoxalase/Bleomycin resistance protein/Dihydroxybiphenyl dioxygenase"/>
    <property type="match status" value="1"/>
</dbReference>
<name>A0A2Z2HK83_9ARCH</name>
<dbReference type="EMBL" id="CP021324">
    <property type="protein sequence ID" value="ARS64437.1"/>
    <property type="molecule type" value="Genomic_DNA"/>
</dbReference>
<feature type="domain" description="VOC" evidence="1">
    <location>
        <begin position="5"/>
        <end position="119"/>
    </location>
</feature>
<organism evidence="2 3">
    <name type="scientific">Candidatus Nitrosomarinus catalinensis</name>
    <dbReference type="NCBI Taxonomy" id="1898749"/>
    <lineage>
        <taxon>Archaea</taxon>
        <taxon>Nitrososphaerota</taxon>
        <taxon>Nitrososphaeria</taxon>
        <taxon>Nitrosopumilales</taxon>
        <taxon>Nitrosopumilaceae</taxon>
        <taxon>Candidatus Nitrosomarinus</taxon>
    </lineage>
</organism>
<gene>
    <name evidence="2" type="ORF">NMSP_0817</name>
</gene>
<dbReference type="PANTHER" id="PTHR33993">
    <property type="entry name" value="GLYOXALASE-RELATED"/>
    <property type="match status" value="1"/>
</dbReference>
<sequence>MNIKKVGNVILAVQDLDKSIQFYNEIIGLPIKDQRKTWVDLGTSGALLSLHPASSTAEHAGDSIDNGISIGFLVGDLKSAIEELKTKGVTVHRDIMEKEVGKNAVILDPDKYMISLFEPNFDDKDQQTSGYVGFTPA</sequence>
<evidence type="ECO:0000313" key="2">
    <source>
        <dbReference type="EMBL" id="ARS64437.1"/>
    </source>
</evidence>
<evidence type="ECO:0000259" key="1">
    <source>
        <dbReference type="PROSITE" id="PS51819"/>
    </source>
</evidence>
<dbReference type="InterPro" id="IPR052164">
    <property type="entry name" value="Anthracycline_SecMetBiosynth"/>
</dbReference>
<dbReference type="InterPro" id="IPR037523">
    <property type="entry name" value="VOC_core"/>
</dbReference>
<dbReference type="Gene3D" id="3.10.180.10">
    <property type="entry name" value="2,3-Dihydroxybiphenyl 1,2-Dioxygenase, domain 1"/>
    <property type="match status" value="1"/>
</dbReference>
<dbReference type="Proteomes" id="UP000249949">
    <property type="component" value="Chromosome"/>
</dbReference>
<evidence type="ECO:0000313" key="3">
    <source>
        <dbReference type="Proteomes" id="UP000249949"/>
    </source>
</evidence>
<dbReference type="Pfam" id="PF00903">
    <property type="entry name" value="Glyoxalase"/>
    <property type="match status" value="1"/>
</dbReference>
<dbReference type="KEGG" id="nct:NMSP_0817"/>
<dbReference type="InterPro" id="IPR029068">
    <property type="entry name" value="Glyas_Bleomycin-R_OHBP_Dase"/>
</dbReference>